<dbReference type="EMBL" id="JANSHE010003536">
    <property type="protein sequence ID" value="KAJ2985687.1"/>
    <property type="molecule type" value="Genomic_DNA"/>
</dbReference>
<reference evidence="1" key="1">
    <citation type="submission" date="2022-08" db="EMBL/GenBank/DDBJ databases">
        <title>Genome Sequence of Pycnoporus sanguineus.</title>
        <authorList>
            <person name="Buettner E."/>
        </authorList>
    </citation>
    <scope>NUCLEOTIDE SEQUENCE</scope>
    <source>
        <strain evidence="1">CG-C14</strain>
    </source>
</reference>
<name>A0ACC1P1V6_9APHY</name>
<comment type="caution">
    <text evidence="1">The sequence shown here is derived from an EMBL/GenBank/DDBJ whole genome shotgun (WGS) entry which is preliminary data.</text>
</comment>
<protein>
    <submittedName>
        <fullName evidence="1">Uncharacterized protein</fullName>
    </submittedName>
</protein>
<proteinExistence type="predicted"/>
<organism evidence="1 2">
    <name type="scientific">Trametes sanguinea</name>
    <dbReference type="NCBI Taxonomy" id="158606"/>
    <lineage>
        <taxon>Eukaryota</taxon>
        <taxon>Fungi</taxon>
        <taxon>Dikarya</taxon>
        <taxon>Basidiomycota</taxon>
        <taxon>Agaricomycotina</taxon>
        <taxon>Agaricomycetes</taxon>
        <taxon>Polyporales</taxon>
        <taxon>Polyporaceae</taxon>
        <taxon>Trametes</taxon>
    </lineage>
</organism>
<evidence type="ECO:0000313" key="2">
    <source>
        <dbReference type="Proteomes" id="UP001144978"/>
    </source>
</evidence>
<gene>
    <name evidence="1" type="ORF">NUW54_g10068</name>
</gene>
<dbReference type="Proteomes" id="UP001144978">
    <property type="component" value="Unassembled WGS sequence"/>
</dbReference>
<accession>A0ACC1P1V6</accession>
<sequence>MRVHSFHWMQSLDLHFKQWDGDKYAELSNFPLNNYKQCLQIIAENTVEVAQLKAELGIEVTAFYDWLKQEKAFLSGLCEPQDEHVLECAYVQALIMCQWAEYVVYGNLSQQDTDTVSREKLEHVHHDWIVISYHQEPDYSSDAHQTQCIKAARCTAFDELTLTIQVNQLSPLFRLIKT</sequence>
<evidence type="ECO:0000313" key="1">
    <source>
        <dbReference type="EMBL" id="KAJ2985687.1"/>
    </source>
</evidence>
<keyword evidence="2" id="KW-1185">Reference proteome</keyword>